<keyword evidence="4" id="KW-1185">Reference proteome</keyword>
<dbReference type="RefSeq" id="WP_169527089.1">
    <property type="nucleotide sequence ID" value="NZ_JAAMPU010000103.1"/>
</dbReference>
<sequence>MKNLKSIAIALFLTAGLTVSAQTKIDAAKSVIKWTGHKVTGEHQGTVKFQDGTLTLKGGKLTGGAFTVNMTSIAVTDLTADQGKDKLEGHLKADDFFGTDKYPTAKVAFKSVKEKSAGVYTVTADVTIKGKTAPATFDLTVGKNSATTTFKIDRTKYDIKYKSKNFFEGLGDNVIYDEFDVTVNLVF</sequence>
<dbReference type="PANTHER" id="PTHR34406:SF1">
    <property type="entry name" value="PROTEIN YCEI"/>
    <property type="match status" value="1"/>
</dbReference>
<protein>
    <submittedName>
        <fullName evidence="3">YceI family protein</fullName>
    </submittedName>
</protein>
<dbReference type="SMART" id="SM00867">
    <property type="entry name" value="YceI"/>
    <property type="match status" value="1"/>
</dbReference>
<dbReference type="AlphaFoldDB" id="A0A972JGA1"/>
<evidence type="ECO:0000313" key="3">
    <source>
        <dbReference type="EMBL" id="NMH27986.1"/>
    </source>
</evidence>
<dbReference type="Pfam" id="PF04264">
    <property type="entry name" value="YceI"/>
    <property type="match status" value="1"/>
</dbReference>
<feature type="chain" id="PRO_5036754962" evidence="1">
    <location>
        <begin position="22"/>
        <end position="187"/>
    </location>
</feature>
<dbReference type="InterPro" id="IPR007372">
    <property type="entry name" value="Lipid/polyisoprenoid-bd_YceI"/>
</dbReference>
<name>A0A972JGA1_9FLAO</name>
<reference evidence="3" key="1">
    <citation type="submission" date="2020-02" db="EMBL/GenBank/DDBJ databases">
        <title>Flavobacterium sp. genome.</title>
        <authorList>
            <person name="Jung H.S."/>
            <person name="Baek J.H."/>
            <person name="Jeon C.O."/>
        </authorList>
    </citation>
    <scope>NUCLEOTIDE SEQUENCE</scope>
    <source>
        <strain evidence="3">SE-s28</strain>
    </source>
</reference>
<evidence type="ECO:0000313" key="4">
    <source>
        <dbReference type="Proteomes" id="UP000712080"/>
    </source>
</evidence>
<dbReference type="PANTHER" id="PTHR34406">
    <property type="entry name" value="PROTEIN YCEI"/>
    <property type="match status" value="1"/>
</dbReference>
<dbReference type="Gene3D" id="2.40.128.110">
    <property type="entry name" value="Lipid/polyisoprenoid-binding, YceI-like"/>
    <property type="match status" value="1"/>
</dbReference>
<accession>A0A972JGA1</accession>
<feature type="signal peptide" evidence="1">
    <location>
        <begin position="1"/>
        <end position="21"/>
    </location>
</feature>
<dbReference type="Proteomes" id="UP000712080">
    <property type="component" value="Unassembled WGS sequence"/>
</dbReference>
<dbReference type="SUPFAM" id="SSF101874">
    <property type="entry name" value="YceI-like"/>
    <property type="match status" value="1"/>
</dbReference>
<dbReference type="EMBL" id="JAAMPU010000103">
    <property type="protein sequence ID" value="NMH27986.1"/>
    <property type="molecule type" value="Genomic_DNA"/>
</dbReference>
<comment type="caution">
    <text evidence="3">The sequence shown here is derived from an EMBL/GenBank/DDBJ whole genome shotgun (WGS) entry which is preliminary data.</text>
</comment>
<evidence type="ECO:0000256" key="1">
    <source>
        <dbReference type="SAM" id="SignalP"/>
    </source>
</evidence>
<keyword evidence="1" id="KW-0732">Signal</keyword>
<proteinExistence type="predicted"/>
<evidence type="ECO:0000259" key="2">
    <source>
        <dbReference type="SMART" id="SM00867"/>
    </source>
</evidence>
<dbReference type="InterPro" id="IPR036761">
    <property type="entry name" value="TTHA0802/YceI-like_sf"/>
</dbReference>
<feature type="domain" description="Lipid/polyisoprenoid-binding YceI-like" evidence="2">
    <location>
        <begin position="22"/>
        <end position="186"/>
    </location>
</feature>
<organism evidence="3 4">
    <name type="scientific">Flavobacterium silvaticum</name>
    <dbReference type="NCBI Taxonomy" id="1852020"/>
    <lineage>
        <taxon>Bacteria</taxon>
        <taxon>Pseudomonadati</taxon>
        <taxon>Bacteroidota</taxon>
        <taxon>Flavobacteriia</taxon>
        <taxon>Flavobacteriales</taxon>
        <taxon>Flavobacteriaceae</taxon>
        <taxon>Flavobacterium</taxon>
    </lineage>
</organism>
<gene>
    <name evidence="3" type="ORF">G6047_08075</name>
</gene>